<reference evidence="13 14" key="1">
    <citation type="submission" date="2024-03" db="EMBL/GenBank/DDBJ databases">
        <title>Community enrichment and isolation of bacterial strains for fucoidan degradation.</title>
        <authorList>
            <person name="Sichert A."/>
        </authorList>
    </citation>
    <scope>NUCLEOTIDE SEQUENCE [LARGE SCALE GENOMIC DNA]</scope>
    <source>
        <strain evidence="13 14">AS76</strain>
    </source>
</reference>
<dbReference type="PANTHER" id="PTHR42743">
    <property type="entry name" value="AMINO-ACID AMINOTRANSFERASE"/>
    <property type="match status" value="1"/>
</dbReference>
<dbReference type="NCBIfam" id="TIGR03461">
    <property type="entry name" value="pabC_Proteo"/>
    <property type="match status" value="1"/>
</dbReference>
<proteinExistence type="inferred from homology"/>
<keyword evidence="5" id="KW-0289">Folate biosynthesis</keyword>
<evidence type="ECO:0000256" key="8">
    <source>
        <dbReference type="ARBA" id="ARBA00035676"/>
    </source>
</evidence>
<comment type="subunit">
    <text evidence="3">Homodimer.</text>
</comment>
<comment type="catalytic activity">
    <reaction evidence="9">
        <text>4-amino-4-deoxychorismate = 4-aminobenzoate + pyruvate + H(+)</text>
        <dbReference type="Rhea" id="RHEA:16201"/>
        <dbReference type="ChEBI" id="CHEBI:15361"/>
        <dbReference type="ChEBI" id="CHEBI:15378"/>
        <dbReference type="ChEBI" id="CHEBI:17836"/>
        <dbReference type="ChEBI" id="CHEBI:58406"/>
        <dbReference type="EC" id="4.1.3.38"/>
    </reaction>
</comment>
<evidence type="ECO:0000256" key="10">
    <source>
        <dbReference type="NCBIfam" id="TIGR03461"/>
    </source>
</evidence>
<keyword evidence="4 12" id="KW-0663">Pyridoxal phosphate</keyword>
<dbReference type="InterPro" id="IPR018300">
    <property type="entry name" value="Aminotrans_IV_CS"/>
</dbReference>
<comment type="caution">
    <text evidence="13">The sequence shown here is derived from an EMBL/GenBank/DDBJ whole genome shotgun (WGS) entry which is preliminary data.</text>
</comment>
<dbReference type="RefSeq" id="WP_342854163.1">
    <property type="nucleotide sequence ID" value="NZ_JBBMRA010000005.1"/>
</dbReference>
<dbReference type="InterPro" id="IPR036038">
    <property type="entry name" value="Aminotransferase-like"/>
</dbReference>
<evidence type="ECO:0000313" key="14">
    <source>
        <dbReference type="Proteomes" id="UP001449225"/>
    </source>
</evidence>
<evidence type="ECO:0000256" key="4">
    <source>
        <dbReference type="ARBA" id="ARBA00022898"/>
    </source>
</evidence>
<organism evidence="13 14">
    <name type="scientific">Neptuniibacter pectenicola</name>
    <dbReference type="NCBI Taxonomy" id="1806669"/>
    <lineage>
        <taxon>Bacteria</taxon>
        <taxon>Pseudomonadati</taxon>
        <taxon>Pseudomonadota</taxon>
        <taxon>Gammaproteobacteria</taxon>
        <taxon>Oceanospirillales</taxon>
        <taxon>Oceanospirillaceae</taxon>
        <taxon>Neptuniibacter</taxon>
    </lineage>
</organism>
<evidence type="ECO:0000313" key="13">
    <source>
        <dbReference type="EMBL" id="MEM5536190.1"/>
    </source>
</evidence>
<comment type="similarity">
    <text evidence="2 11">Belongs to the class-IV pyridoxal-phosphate-dependent aminotransferase family.</text>
</comment>
<evidence type="ECO:0000256" key="3">
    <source>
        <dbReference type="ARBA" id="ARBA00011738"/>
    </source>
</evidence>
<accession>A0ABU9TR37</accession>
<dbReference type="PROSITE" id="PS00770">
    <property type="entry name" value="AA_TRANSFER_CLASS_4"/>
    <property type="match status" value="1"/>
</dbReference>
<evidence type="ECO:0000256" key="5">
    <source>
        <dbReference type="ARBA" id="ARBA00022909"/>
    </source>
</evidence>
<comment type="cofactor">
    <cofactor evidence="1 12">
        <name>pyridoxal 5'-phosphate</name>
        <dbReference type="ChEBI" id="CHEBI:597326"/>
    </cofactor>
</comment>
<protein>
    <recommendedName>
        <fullName evidence="8 10">Aminodeoxychorismate lyase</fullName>
        <ecNumber evidence="8 10">4.1.3.38</ecNumber>
    </recommendedName>
</protein>
<dbReference type="SUPFAM" id="SSF56752">
    <property type="entry name" value="D-aminoacid aminotransferase-like PLP-dependent enzymes"/>
    <property type="match status" value="1"/>
</dbReference>
<dbReference type="Pfam" id="PF01063">
    <property type="entry name" value="Aminotran_4"/>
    <property type="match status" value="1"/>
</dbReference>
<dbReference type="Proteomes" id="UP001449225">
    <property type="component" value="Unassembled WGS sequence"/>
</dbReference>
<evidence type="ECO:0000256" key="1">
    <source>
        <dbReference type="ARBA" id="ARBA00001933"/>
    </source>
</evidence>
<evidence type="ECO:0000256" key="6">
    <source>
        <dbReference type="ARBA" id="ARBA00023239"/>
    </source>
</evidence>
<dbReference type="InterPro" id="IPR050571">
    <property type="entry name" value="Class-IV_PLP-Dep_Aminotrnsfr"/>
</dbReference>
<sequence>MQATWVNGTATDQINIADRGLGYGDGVFETIAVIGGYPQRLPQHLSRLAYGLARLGFPDQVASQVELDLAQLPLCGDQTVKVIVTRGKGLRGYAPPQTVSATRIITVAERALNTEKMEKGVVARVCDYRLPLNPALAQLKHLNRLDQVMARAEWQDPNISEGVMLDAEGFVVEGTMSNLFWYDPEKGEVQTPLLDRCGVKGVMRDHLIGVLKRENISVVEGRFLPSVLMQANDLFMCNSLIGLWPIVTLDNKHYDVGPITRLLQSILQREIDCE</sequence>
<evidence type="ECO:0000256" key="11">
    <source>
        <dbReference type="RuleBase" id="RU004106"/>
    </source>
</evidence>
<keyword evidence="6 13" id="KW-0456">Lyase</keyword>
<gene>
    <name evidence="13" type="primary">pabC</name>
    <name evidence="13" type="ORF">WNY58_07280</name>
</gene>
<dbReference type="EMBL" id="JBBMRA010000005">
    <property type="protein sequence ID" value="MEM5536190.1"/>
    <property type="molecule type" value="Genomic_DNA"/>
</dbReference>
<dbReference type="GO" id="GO:0008696">
    <property type="term" value="F:4-amino-4-deoxychorismate lyase activity"/>
    <property type="evidence" value="ECO:0007669"/>
    <property type="project" value="UniProtKB-EC"/>
</dbReference>
<dbReference type="CDD" id="cd01559">
    <property type="entry name" value="ADCL_like"/>
    <property type="match status" value="1"/>
</dbReference>
<dbReference type="InterPro" id="IPR017824">
    <property type="entry name" value="Aminodeoxychorismate_lyase_IV"/>
</dbReference>
<dbReference type="InterPro" id="IPR043131">
    <property type="entry name" value="BCAT-like_N"/>
</dbReference>
<dbReference type="EC" id="4.1.3.38" evidence="8 10"/>
<dbReference type="Gene3D" id="3.20.10.10">
    <property type="entry name" value="D-amino Acid Aminotransferase, subunit A, domain 2"/>
    <property type="match status" value="1"/>
</dbReference>
<keyword evidence="14" id="KW-1185">Reference proteome</keyword>
<dbReference type="InterPro" id="IPR001544">
    <property type="entry name" value="Aminotrans_IV"/>
</dbReference>
<name>A0ABU9TR37_9GAMM</name>
<dbReference type="InterPro" id="IPR043132">
    <property type="entry name" value="BCAT-like_C"/>
</dbReference>
<evidence type="ECO:0000256" key="7">
    <source>
        <dbReference type="ARBA" id="ARBA00035633"/>
    </source>
</evidence>
<evidence type="ECO:0000256" key="2">
    <source>
        <dbReference type="ARBA" id="ARBA00009320"/>
    </source>
</evidence>
<dbReference type="PANTHER" id="PTHR42743:SF2">
    <property type="entry name" value="AMINODEOXYCHORISMATE LYASE"/>
    <property type="match status" value="1"/>
</dbReference>
<comment type="pathway">
    <text evidence="7">Cofactor biosynthesis; tetrahydrofolate biosynthesis; 4-aminobenzoate from chorismate: step 2/2.</text>
</comment>
<evidence type="ECO:0000256" key="12">
    <source>
        <dbReference type="RuleBase" id="RU004516"/>
    </source>
</evidence>
<evidence type="ECO:0000256" key="9">
    <source>
        <dbReference type="ARBA" id="ARBA00049529"/>
    </source>
</evidence>
<dbReference type="NCBIfam" id="NF004761">
    <property type="entry name" value="PRK06092.1"/>
    <property type="match status" value="1"/>
</dbReference>
<dbReference type="Gene3D" id="3.30.470.10">
    <property type="match status" value="1"/>
</dbReference>